<keyword evidence="1" id="KW-0732">Signal</keyword>
<dbReference type="Proteomes" id="UP000663207">
    <property type="component" value="Chromosome"/>
</dbReference>
<evidence type="ECO:0000313" key="3">
    <source>
        <dbReference type="Proteomes" id="UP000663207"/>
    </source>
</evidence>
<evidence type="ECO:0000256" key="1">
    <source>
        <dbReference type="SAM" id="SignalP"/>
    </source>
</evidence>
<feature type="signal peptide" evidence="1">
    <location>
        <begin position="1"/>
        <end position="17"/>
    </location>
</feature>
<protein>
    <submittedName>
        <fullName evidence="2">Uncharacterized protein</fullName>
    </submittedName>
</protein>
<gene>
    <name evidence="2" type="ORF">JYB85_07595</name>
</gene>
<evidence type="ECO:0000313" key="2">
    <source>
        <dbReference type="EMBL" id="QSX38664.1"/>
    </source>
</evidence>
<accession>A0ABX7R4N8</accession>
<sequence>MKFIILLIVLFSPLVKANDCIRVGEDGYDIKFPEGIANLSINGDKMAYCAKFKISPNQLSDWLKECGLTMDAINHGGEIYESNVPDGFITILNTGKDNVVYIGVTNTKEYIDFKDHIGVHRNCAL</sequence>
<dbReference type="RefSeq" id="WP_207381705.1">
    <property type="nucleotide sequence ID" value="NZ_CP071502.1"/>
</dbReference>
<reference evidence="2 3" key="1">
    <citation type="submission" date="2021-03" db="EMBL/GenBank/DDBJ databases">
        <title>Novel species identification of genus Shewanella.</title>
        <authorList>
            <person name="Liu G."/>
            <person name="Zhang Q."/>
        </authorList>
    </citation>
    <scope>NUCLEOTIDE SEQUENCE [LARGE SCALE GENOMIC DNA]</scope>
    <source>
        <strain evidence="2 3">FJAT-52962</strain>
    </source>
</reference>
<dbReference type="EMBL" id="CP071502">
    <property type="protein sequence ID" value="QSX38664.1"/>
    <property type="molecule type" value="Genomic_DNA"/>
</dbReference>
<keyword evidence="3" id="KW-1185">Reference proteome</keyword>
<proteinExistence type="predicted"/>
<feature type="chain" id="PRO_5045462742" evidence="1">
    <location>
        <begin position="18"/>
        <end position="125"/>
    </location>
</feature>
<name>A0ABX7R4N8_9GAMM</name>
<organism evidence="2 3">
    <name type="scientific">Shewanella sedimentimangrovi</name>
    <dbReference type="NCBI Taxonomy" id="2814293"/>
    <lineage>
        <taxon>Bacteria</taxon>
        <taxon>Pseudomonadati</taxon>
        <taxon>Pseudomonadota</taxon>
        <taxon>Gammaproteobacteria</taxon>
        <taxon>Alteromonadales</taxon>
        <taxon>Shewanellaceae</taxon>
        <taxon>Shewanella</taxon>
    </lineage>
</organism>